<dbReference type="RefSeq" id="WP_054676855.1">
    <property type="nucleotide sequence ID" value="NZ_AYYO01000055.1"/>
</dbReference>
<sequence length="116" mass="12778">MAKTKGKKSAPLPTQAQLLQLLGAVLNDQKVVLEPAFRTELMDVARQLWNKQDVDVAAVCAHLDELLRFQILAGGIGLPAYLKPLYLAVHRAPTMRDNINRGAGTAAFMLPIWFGR</sequence>
<keyword evidence="3" id="KW-1185">Reference proteome</keyword>
<evidence type="ECO:0008006" key="4">
    <source>
        <dbReference type="Google" id="ProtNLM"/>
    </source>
</evidence>
<protein>
    <recommendedName>
        <fullName evidence="4">Bacteriocin immunity protein</fullName>
    </recommendedName>
</protein>
<reference evidence="2 3" key="1">
    <citation type="journal article" date="2015" name="Genome Announc.">
        <title>Expanding the biotechnology potential of lactobacilli through comparative genomics of 213 strains and associated genera.</title>
        <authorList>
            <person name="Sun Z."/>
            <person name="Harris H.M."/>
            <person name="McCann A."/>
            <person name="Guo C."/>
            <person name="Argimon S."/>
            <person name="Zhang W."/>
            <person name="Yang X."/>
            <person name="Jeffery I.B."/>
            <person name="Cooney J.C."/>
            <person name="Kagawa T.F."/>
            <person name="Liu W."/>
            <person name="Song Y."/>
            <person name="Salvetti E."/>
            <person name="Wrobel A."/>
            <person name="Rasinkangas P."/>
            <person name="Parkhill J."/>
            <person name="Rea M.C."/>
            <person name="O'Sullivan O."/>
            <person name="Ritari J."/>
            <person name="Douillard F.P."/>
            <person name="Paul Ross R."/>
            <person name="Yang R."/>
            <person name="Briner A.E."/>
            <person name="Felis G.E."/>
            <person name="de Vos W.M."/>
            <person name="Barrangou R."/>
            <person name="Klaenhammer T.R."/>
            <person name="Caufield P.W."/>
            <person name="Cui Y."/>
            <person name="Zhang H."/>
            <person name="O'Toole P.W."/>
        </authorList>
    </citation>
    <scope>NUCLEOTIDE SEQUENCE [LARGE SCALE GENOMIC DNA]</scope>
    <source>
        <strain evidence="2 3">DSM 20505</strain>
    </source>
</reference>
<evidence type="ECO:0000256" key="1">
    <source>
        <dbReference type="ARBA" id="ARBA00023025"/>
    </source>
</evidence>
<dbReference type="Gene3D" id="1.20.1440.50">
    <property type="entry name" value="Ta0600-like"/>
    <property type="match status" value="1"/>
</dbReference>
<dbReference type="InterPro" id="IPR023130">
    <property type="entry name" value="Ta0600-like_sf"/>
</dbReference>
<organism evidence="2 3">
    <name type="scientific">Lacticaseibacillus sharpeae JCM 1186 = DSM 20505</name>
    <dbReference type="NCBI Taxonomy" id="1291052"/>
    <lineage>
        <taxon>Bacteria</taxon>
        <taxon>Bacillati</taxon>
        <taxon>Bacillota</taxon>
        <taxon>Bacilli</taxon>
        <taxon>Lactobacillales</taxon>
        <taxon>Lactobacillaceae</taxon>
        <taxon>Lacticaseibacillus</taxon>
    </lineage>
</organism>
<dbReference type="EMBL" id="AYYO01000055">
    <property type="protein sequence ID" value="KRM54543.1"/>
    <property type="molecule type" value="Genomic_DNA"/>
</dbReference>
<accession>A0A0R1ZJ76</accession>
<evidence type="ECO:0000313" key="3">
    <source>
        <dbReference type="Proteomes" id="UP000051679"/>
    </source>
</evidence>
<dbReference type="GO" id="GO:0030153">
    <property type="term" value="P:bacteriocin immunity"/>
    <property type="evidence" value="ECO:0007669"/>
    <property type="project" value="UniProtKB-KW"/>
</dbReference>
<comment type="caution">
    <text evidence="2">The sequence shown here is derived from an EMBL/GenBank/DDBJ whole genome shotgun (WGS) entry which is preliminary data.</text>
</comment>
<dbReference type="AlphaFoldDB" id="A0A0R1ZJ76"/>
<dbReference type="STRING" id="1291052.FC18_GL000351"/>
<name>A0A0R1ZJ76_9LACO</name>
<gene>
    <name evidence="2" type="ORF">FC18_GL000351</name>
</gene>
<keyword evidence="1" id="KW-0079">Bacteriocin immunity</keyword>
<dbReference type="SUPFAM" id="SSF109797">
    <property type="entry name" value="Bacteriocin immunity protein-like"/>
    <property type="match status" value="1"/>
</dbReference>
<proteinExistence type="predicted"/>
<dbReference type="Proteomes" id="UP000051679">
    <property type="component" value="Unassembled WGS sequence"/>
</dbReference>
<evidence type="ECO:0000313" key="2">
    <source>
        <dbReference type="EMBL" id="KRM54543.1"/>
    </source>
</evidence>
<dbReference type="PATRIC" id="fig|1291052.5.peg.362"/>